<comment type="caution">
    <text evidence="3">The sequence shown here is derived from an EMBL/GenBank/DDBJ whole genome shotgun (WGS) entry which is preliminary data.</text>
</comment>
<dbReference type="Proteomes" id="UP000078292">
    <property type="component" value="Unassembled WGS sequence"/>
</dbReference>
<dbReference type="GO" id="GO:0009103">
    <property type="term" value="P:lipopolysaccharide biosynthetic process"/>
    <property type="evidence" value="ECO:0007669"/>
    <property type="project" value="TreeGrafter"/>
</dbReference>
<organism evidence="3 4">
    <name type="scientific">Enteractinococcus helveticum</name>
    <dbReference type="NCBI Taxonomy" id="1837282"/>
    <lineage>
        <taxon>Bacteria</taxon>
        <taxon>Bacillati</taxon>
        <taxon>Actinomycetota</taxon>
        <taxon>Actinomycetes</taxon>
        <taxon>Micrococcales</taxon>
        <taxon>Micrococcaceae</taxon>
    </lineage>
</organism>
<dbReference type="AlphaFoldDB" id="A0A1B7LVQ1"/>
<name>A0A1B7LVQ1_9MICC</name>
<evidence type="ECO:0000313" key="4">
    <source>
        <dbReference type="Proteomes" id="UP000078292"/>
    </source>
</evidence>
<dbReference type="PANTHER" id="PTHR23028">
    <property type="entry name" value="ACETYLTRANSFERASE"/>
    <property type="match status" value="1"/>
</dbReference>
<proteinExistence type="predicted"/>
<dbReference type="OrthoDB" id="3404679at2"/>
<gene>
    <name evidence="3" type="ORF">A6F49_00350</name>
</gene>
<dbReference type="GO" id="GO:0016020">
    <property type="term" value="C:membrane"/>
    <property type="evidence" value="ECO:0007669"/>
    <property type="project" value="TreeGrafter"/>
</dbReference>
<keyword evidence="4" id="KW-1185">Reference proteome</keyword>
<dbReference type="Pfam" id="PF01757">
    <property type="entry name" value="Acyl_transf_3"/>
    <property type="match status" value="1"/>
</dbReference>
<feature type="transmembrane region" description="Helical" evidence="1">
    <location>
        <begin position="88"/>
        <end position="109"/>
    </location>
</feature>
<keyword evidence="1" id="KW-0812">Transmembrane</keyword>
<dbReference type="InterPro" id="IPR002656">
    <property type="entry name" value="Acyl_transf_3_dom"/>
</dbReference>
<evidence type="ECO:0000259" key="2">
    <source>
        <dbReference type="Pfam" id="PF01757"/>
    </source>
</evidence>
<feature type="domain" description="Acyltransferase 3" evidence="2">
    <location>
        <begin position="25"/>
        <end position="172"/>
    </location>
</feature>
<keyword evidence="1" id="KW-0472">Membrane</keyword>
<dbReference type="PANTHER" id="PTHR23028:SF53">
    <property type="entry name" value="ACYL_TRANSF_3 DOMAIN-CONTAINING PROTEIN"/>
    <property type="match status" value="1"/>
</dbReference>
<evidence type="ECO:0000256" key="1">
    <source>
        <dbReference type="SAM" id="Phobius"/>
    </source>
</evidence>
<keyword evidence="1" id="KW-1133">Transmembrane helix</keyword>
<dbReference type="EMBL" id="LXEY01000090">
    <property type="protein sequence ID" value="OAV56050.1"/>
    <property type="molecule type" value="Genomic_DNA"/>
</dbReference>
<sequence>MTTTRPRRANNPLTRHLPERRYLPELHGIRGLALAGVVLFHLFGNGRVSGGIDIFLAVSGFLFTGMLLREAANSGGRVDPLKYFGRLVRRILIPAALVIAVTLTAGLLISPITRHSQLWAEARASLLYFENLELINSQLAYGAAGPETSPFQHFWSLSVQGQFYIIWPAIAIISVIIAKQLRTSAASGLL</sequence>
<protein>
    <recommendedName>
        <fullName evidence="2">Acyltransferase 3 domain-containing protein</fullName>
    </recommendedName>
</protein>
<dbReference type="RefSeq" id="WP_043055298.1">
    <property type="nucleotide sequence ID" value="NZ_LXEY01000090.1"/>
</dbReference>
<feature type="transmembrane region" description="Helical" evidence="1">
    <location>
        <begin position="161"/>
        <end position="178"/>
    </location>
</feature>
<dbReference type="InterPro" id="IPR050879">
    <property type="entry name" value="Acyltransferase_3"/>
</dbReference>
<reference evidence="3 4" key="1">
    <citation type="submission" date="2016-04" db="EMBL/GenBank/DDBJ databases">
        <title>First whole genome shotgun sequence of the bacterium Enteractinococcus sp. strain UASWS1574.</title>
        <authorList>
            <person name="Crovadore J."/>
            <person name="Chablais R."/>
            <person name="Lefort F."/>
        </authorList>
    </citation>
    <scope>NUCLEOTIDE SEQUENCE [LARGE SCALE GENOMIC DNA]</scope>
    <source>
        <strain evidence="3 4">UASWS1574</strain>
    </source>
</reference>
<accession>A0A1B7LVQ1</accession>
<dbReference type="GO" id="GO:0016747">
    <property type="term" value="F:acyltransferase activity, transferring groups other than amino-acyl groups"/>
    <property type="evidence" value="ECO:0007669"/>
    <property type="project" value="InterPro"/>
</dbReference>
<evidence type="ECO:0000313" key="3">
    <source>
        <dbReference type="EMBL" id="OAV56050.1"/>
    </source>
</evidence>